<dbReference type="NCBIfam" id="TIGR03953">
    <property type="entry name" value="rplD_bact"/>
    <property type="match status" value="1"/>
</dbReference>
<dbReference type="InterPro" id="IPR013005">
    <property type="entry name" value="Ribosomal_uL4-like"/>
</dbReference>
<feature type="region of interest" description="Disordered" evidence="6">
    <location>
        <begin position="48"/>
        <end position="93"/>
    </location>
</feature>
<evidence type="ECO:0000256" key="5">
    <source>
        <dbReference type="HAMAP-Rule" id="MF_01328"/>
    </source>
</evidence>
<evidence type="ECO:0000313" key="7">
    <source>
        <dbReference type="EMBL" id="KKW47332.1"/>
    </source>
</evidence>
<comment type="caution">
    <text evidence="7">The sequence shown here is derived from an EMBL/GenBank/DDBJ whole genome shotgun (WGS) entry which is preliminary data.</text>
</comment>
<keyword evidence="5" id="KW-0694">RNA-binding</keyword>
<evidence type="ECO:0000256" key="2">
    <source>
        <dbReference type="ARBA" id="ARBA00022980"/>
    </source>
</evidence>
<comment type="function">
    <text evidence="5">One of the primary rRNA binding proteins, this protein initially binds near the 5'-end of the 23S rRNA. It is important during the early stages of 50S assembly. It makes multiple contacts with different domains of the 23S rRNA in the assembled 50S subunit and ribosome.</text>
</comment>
<protein>
    <recommendedName>
        <fullName evidence="4 5">Large ribosomal subunit protein uL4</fullName>
    </recommendedName>
</protein>
<comment type="subunit">
    <text evidence="5">Part of the 50S ribosomal subunit.</text>
</comment>
<feature type="compositionally biased region" description="Basic residues" evidence="6">
    <location>
        <begin position="59"/>
        <end position="76"/>
    </location>
</feature>
<dbReference type="GO" id="GO:0003735">
    <property type="term" value="F:structural constituent of ribosome"/>
    <property type="evidence" value="ECO:0007669"/>
    <property type="project" value="InterPro"/>
</dbReference>
<dbReference type="Proteomes" id="UP000034789">
    <property type="component" value="Unassembled WGS sequence"/>
</dbReference>
<accession>A0A0G2B0C1</accession>
<dbReference type="GO" id="GO:0006412">
    <property type="term" value="P:translation"/>
    <property type="evidence" value="ECO:0007669"/>
    <property type="project" value="UniProtKB-UniRule"/>
</dbReference>
<keyword evidence="5" id="KW-0699">rRNA-binding</keyword>
<dbReference type="InterPro" id="IPR023574">
    <property type="entry name" value="Ribosomal_uL4_dom_sf"/>
</dbReference>
<evidence type="ECO:0000256" key="4">
    <source>
        <dbReference type="ARBA" id="ARBA00035244"/>
    </source>
</evidence>
<dbReference type="AlphaFoldDB" id="A0A0G2B0C1"/>
<dbReference type="GO" id="GO:0005840">
    <property type="term" value="C:ribosome"/>
    <property type="evidence" value="ECO:0007669"/>
    <property type="project" value="UniProtKB-KW"/>
</dbReference>
<dbReference type="Gene3D" id="3.40.1370.10">
    <property type="match status" value="1"/>
</dbReference>
<gene>
    <name evidence="5" type="primary">rplD</name>
    <name evidence="7" type="ORF">UY98_C0014G0005</name>
</gene>
<keyword evidence="3 5" id="KW-0687">Ribonucleoprotein</keyword>
<dbReference type="PANTHER" id="PTHR10746">
    <property type="entry name" value="50S RIBOSOMAL PROTEIN L4"/>
    <property type="match status" value="1"/>
</dbReference>
<dbReference type="PANTHER" id="PTHR10746:SF6">
    <property type="entry name" value="LARGE RIBOSOMAL SUBUNIT PROTEIN UL4M"/>
    <property type="match status" value="1"/>
</dbReference>
<sequence>MKSDVYNAQGKKSGSVALPESVFGVKWNDSLMHQVVVSMQGNARPRVAHTKGRGDVRGGGRKPWRQKGTGRARHGSIRSPIWRGGGVTHGPRSEKNYARAIPKKMRGKALFMALSRKFRDGELVFVDSFGMAEPKTALAKKALDALASGSGLAKMAAKPKNAVLIALSEPTEATKKSFRNIGSVACMPVRDLNPVAVLGSSCLVIENPTAGLKILESRASKKSSTSHKPQATS</sequence>
<name>A0A0G2B0C1_9BACT</name>
<reference evidence="7 8" key="1">
    <citation type="journal article" date="2015" name="Nature">
        <title>rRNA introns, odd ribosomes, and small enigmatic genomes across a large radiation of phyla.</title>
        <authorList>
            <person name="Brown C.T."/>
            <person name="Hug L.A."/>
            <person name="Thomas B.C."/>
            <person name="Sharon I."/>
            <person name="Castelle C.J."/>
            <person name="Singh A."/>
            <person name="Wilkins M.J."/>
            <person name="Williams K.H."/>
            <person name="Banfield J.F."/>
        </authorList>
    </citation>
    <scope>NUCLEOTIDE SEQUENCE [LARGE SCALE GENOMIC DNA]</scope>
</reference>
<keyword evidence="2 5" id="KW-0689">Ribosomal protein</keyword>
<evidence type="ECO:0000256" key="3">
    <source>
        <dbReference type="ARBA" id="ARBA00023274"/>
    </source>
</evidence>
<dbReference type="SUPFAM" id="SSF52166">
    <property type="entry name" value="Ribosomal protein L4"/>
    <property type="match status" value="1"/>
</dbReference>
<dbReference type="GO" id="GO:1990904">
    <property type="term" value="C:ribonucleoprotein complex"/>
    <property type="evidence" value="ECO:0007669"/>
    <property type="project" value="UniProtKB-KW"/>
</dbReference>
<proteinExistence type="inferred from homology"/>
<dbReference type="GO" id="GO:0019843">
    <property type="term" value="F:rRNA binding"/>
    <property type="evidence" value="ECO:0007669"/>
    <property type="project" value="UniProtKB-UniRule"/>
</dbReference>
<comment type="similarity">
    <text evidence="1 5">Belongs to the universal ribosomal protein uL4 family.</text>
</comment>
<comment type="function">
    <text evidence="5">Forms part of the polypeptide exit tunnel.</text>
</comment>
<dbReference type="EMBL" id="LCSD01000014">
    <property type="protein sequence ID" value="KKW47332.1"/>
    <property type="molecule type" value="Genomic_DNA"/>
</dbReference>
<evidence type="ECO:0000313" key="8">
    <source>
        <dbReference type="Proteomes" id="UP000034789"/>
    </source>
</evidence>
<dbReference type="InterPro" id="IPR002136">
    <property type="entry name" value="Ribosomal_uL4"/>
</dbReference>
<dbReference type="Pfam" id="PF00573">
    <property type="entry name" value="Ribosomal_L4"/>
    <property type="match status" value="1"/>
</dbReference>
<organism evidence="7 8">
    <name type="scientific">Candidatus Kaiserbacteria bacterium GW2011_GWA2_58_9</name>
    <dbReference type="NCBI Taxonomy" id="1618672"/>
    <lineage>
        <taxon>Bacteria</taxon>
        <taxon>Candidatus Kaiseribacteriota</taxon>
    </lineage>
</organism>
<evidence type="ECO:0000256" key="6">
    <source>
        <dbReference type="SAM" id="MobiDB-lite"/>
    </source>
</evidence>
<dbReference type="PATRIC" id="fig|1618672.3.peg.291"/>
<evidence type="ECO:0000256" key="1">
    <source>
        <dbReference type="ARBA" id="ARBA00010528"/>
    </source>
</evidence>
<dbReference type="HAMAP" id="MF_01328_B">
    <property type="entry name" value="Ribosomal_uL4_B"/>
    <property type="match status" value="1"/>
</dbReference>